<reference evidence="2" key="1">
    <citation type="journal article" date="2020" name="Nature">
        <title>Giant virus diversity and host interactions through global metagenomics.</title>
        <authorList>
            <person name="Schulz F."/>
            <person name="Roux S."/>
            <person name="Paez-Espino D."/>
            <person name="Jungbluth S."/>
            <person name="Walsh D.A."/>
            <person name="Denef V.J."/>
            <person name="McMahon K.D."/>
            <person name="Konstantinidis K.T."/>
            <person name="Eloe-Fadrosh E.A."/>
            <person name="Kyrpides N.C."/>
            <person name="Woyke T."/>
        </authorList>
    </citation>
    <scope>NUCLEOTIDE SEQUENCE</scope>
    <source>
        <strain evidence="2">GVMAG-S-1035118-87</strain>
    </source>
</reference>
<dbReference type="EMBL" id="MN740627">
    <property type="protein sequence ID" value="QHS79277.1"/>
    <property type="molecule type" value="Genomic_DNA"/>
</dbReference>
<name>A0A6C0AHI8_9ZZZZ</name>
<dbReference type="AlphaFoldDB" id="A0A6C0AHI8"/>
<dbReference type="SUPFAM" id="SSF57850">
    <property type="entry name" value="RING/U-box"/>
    <property type="match status" value="1"/>
</dbReference>
<sequence>MALAIECTICMECFDPSKIDKVACGSSVDHMVCFKCEGDWRDKMPLKHGIRRMTCPTCRQEELYLYRTTESLQREVRRTLRKTYESLKREPSSTEAAQIAEEMAQAAQIARDIRCREHAASSAAHPISMV</sequence>
<evidence type="ECO:0000313" key="2">
    <source>
        <dbReference type="EMBL" id="QHS79277.1"/>
    </source>
</evidence>
<dbReference type="Gene3D" id="3.30.40.10">
    <property type="entry name" value="Zinc/RING finger domain, C3HC4 (zinc finger)"/>
    <property type="match status" value="1"/>
</dbReference>
<organism evidence="2">
    <name type="scientific">viral metagenome</name>
    <dbReference type="NCBI Taxonomy" id="1070528"/>
    <lineage>
        <taxon>unclassified sequences</taxon>
        <taxon>metagenomes</taxon>
        <taxon>organismal metagenomes</taxon>
    </lineage>
</organism>
<dbReference type="InterPro" id="IPR001841">
    <property type="entry name" value="Znf_RING"/>
</dbReference>
<feature type="domain" description="RING-type" evidence="1">
    <location>
        <begin position="7"/>
        <end position="59"/>
    </location>
</feature>
<protein>
    <recommendedName>
        <fullName evidence="1">RING-type domain-containing protein</fullName>
    </recommendedName>
</protein>
<proteinExistence type="predicted"/>
<evidence type="ECO:0000259" key="1">
    <source>
        <dbReference type="PROSITE" id="PS50089"/>
    </source>
</evidence>
<dbReference type="PROSITE" id="PS50089">
    <property type="entry name" value="ZF_RING_2"/>
    <property type="match status" value="1"/>
</dbReference>
<dbReference type="InterPro" id="IPR013083">
    <property type="entry name" value="Znf_RING/FYVE/PHD"/>
</dbReference>
<accession>A0A6C0AHI8</accession>